<dbReference type="PANTHER" id="PTHR43297:SF2">
    <property type="entry name" value="DIPEPTIDE TRANSPORT ATP-BINDING PROTEIN DPPD"/>
    <property type="match status" value="1"/>
</dbReference>
<dbReference type="InterPro" id="IPR050388">
    <property type="entry name" value="ABC_Ni/Peptide_Import"/>
</dbReference>
<dbReference type="AlphaFoldDB" id="D3F1S8"/>
<accession>D3F1S8</accession>
<keyword evidence="4" id="KW-1003">Cell membrane</keyword>
<feature type="domain" description="ABC transporter" evidence="8">
    <location>
        <begin position="5"/>
        <end position="253"/>
    </location>
</feature>
<dbReference type="GO" id="GO:0005886">
    <property type="term" value="C:plasma membrane"/>
    <property type="evidence" value="ECO:0007669"/>
    <property type="project" value="UniProtKB-SubCell"/>
</dbReference>
<dbReference type="PANTHER" id="PTHR43297">
    <property type="entry name" value="OLIGOPEPTIDE TRANSPORT ATP-BINDING PROTEIN APPD"/>
    <property type="match status" value="1"/>
</dbReference>
<dbReference type="FunFam" id="3.40.50.300:FF:000016">
    <property type="entry name" value="Oligopeptide ABC transporter ATP-binding component"/>
    <property type="match status" value="1"/>
</dbReference>
<dbReference type="Gene3D" id="3.40.50.300">
    <property type="entry name" value="P-loop containing nucleotide triphosphate hydrolases"/>
    <property type="match status" value="1"/>
</dbReference>
<protein>
    <submittedName>
        <fullName evidence="9">Oligopeptide/dipeptide ABC transporter, ATPase subunit</fullName>
    </submittedName>
</protein>
<dbReference type="SMART" id="SM00382">
    <property type="entry name" value="AAA"/>
    <property type="match status" value="1"/>
</dbReference>
<dbReference type="GO" id="GO:0016887">
    <property type="term" value="F:ATP hydrolysis activity"/>
    <property type="evidence" value="ECO:0007669"/>
    <property type="project" value="InterPro"/>
</dbReference>
<evidence type="ECO:0000256" key="4">
    <source>
        <dbReference type="ARBA" id="ARBA00022475"/>
    </source>
</evidence>
<dbReference type="CDD" id="cd03257">
    <property type="entry name" value="ABC_NikE_OppD_transporters"/>
    <property type="match status" value="1"/>
</dbReference>
<dbReference type="RefSeq" id="WP_012937160.1">
    <property type="nucleotide sequence ID" value="NC_013739.1"/>
</dbReference>
<evidence type="ECO:0000313" key="9">
    <source>
        <dbReference type="EMBL" id="ADB54109.1"/>
    </source>
</evidence>
<dbReference type="InterPro" id="IPR003439">
    <property type="entry name" value="ABC_transporter-like_ATP-bd"/>
</dbReference>
<dbReference type="NCBIfam" id="TIGR01727">
    <property type="entry name" value="oligo_HPY"/>
    <property type="match status" value="1"/>
</dbReference>
<keyword evidence="6" id="KW-0067">ATP-binding</keyword>
<dbReference type="KEGG" id="cwo:Cwoe_5708"/>
<dbReference type="SUPFAM" id="SSF52540">
    <property type="entry name" value="P-loop containing nucleoside triphosphate hydrolases"/>
    <property type="match status" value="1"/>
</dbReference>
<organism evidence="9 10">
    <name type="scientific">Conexibacter woesei (strain DSM 14684 / CCUG 47730 / CIP 108061 / JCM 11494 / NBRC 100937 / ID131577)</name>
    <dbReference type="NCBI Taxonomy" id="469383"/>
    <lineage>
        <taxon>Bacteria</taxon>
        <taxon>Bacillati</taxon>
        <taxon>Actinomycetota</taxon>
        <taxon>Thermoleophilia</taxon>
        <taxon>Solirubrobacterales</taxon>
        <taxon>Conexibacteraceae</taxon>
        <taxon>Conexibacter</taxon>
    </lineage>
</organism>
<keyword evidence="5" id="KW-0547">Nucleotide-binding</keyword>
<name>D3F1S8_CONWI</name>
<comment type="similarity">
    <text evidence="2">Belongs to the ABC transporter superfamily.</text>
</comment>
<evidence type="ECO:0000256" key="3">
    <source>
        <dbReference type="ARBA" id="ARBA00022448"/>
    </source>
</evidence>
<dbReference type="PROSITE" id="PS00211">
    <property type="entry name" value="ABC_TRANSPORTER_1"/>
    <property type="match status" value="1"/>
</dbReference>
<evidence type="ECO:0000313" key="10">
    <source>
        <dbReference type="Proteomes" id="UP000008229"/>
    </source>
</evidence>
<reference evidence="9 10" key="1">
    <citation type="journal article" date="2010" name="Stand. Genomic Sci.">
        <title>Complete genome sequence of Conexibacter woesei type strain (ID131577).</title>
        <authorList>
            <person name="Pukall R."/>
            <person name="Lapidus A."/>
            <person name="Glavina Del Rio T."/>
            <person name="Copeland A."/>
            <person name="Tice H."/>
            <person name="Cheng J.-F."/>
            <person name="Lucas S."/>
            <person name="Chen F."/>
            <person name="Nolan M."/>
            <person name="Bruce D."/>
            <person name="Goodwin L."/>
            <person name="Pitluck S."/>
            <person name="Mavromatis K."/>
            <person name="Ivanova N."/>
            <person name="Ovchinnikova G."/>
            <person name="Pati A."/>
            <person name="Chen A."/>
            <person name="Palaniappan K."/>
            <person name="Land M."/>
            <person name="Hauser L."/>
            <person name="Chang Y.-J."/>
            <person name="Jeffries C.D."/>
            <person name="Chain P."/>
            <person name="Meincke L."/>
            <person name="Sims D."/>
            <person name="Brettin T."/>
            <person name="Detter J.C."/>
            <person name="Rohde M."/>
            <person name="Goeker M."/>
            <person name="Bristow J."/>
            <person name="Eisen J.A."/>
            <person name="Markowitz V."/>
            <person name="Kyrpides N.C."/>
            <person name="Klenk H.-P."/>
            <person name="Hugenholtz P."/>
        </authorList>
    </citation>
    <scope>NUCLEOTIDE SEQUENCE [LARGE SCALE GENOMIC DNA]</scope>
    <source>
        <strain evidence="10">DSM 14684 / CIP 108061 / JCM 11494 / NBRC 100937 / ID131577</strain>
    </source>
</reference>
<dbReference type="HOGENOM" id="CLU_000604_1_23_11"/>
<evidence type="ECO:0000256" key="6">
    <source>
        <dbReference type="ARBA" id="ARBA00022840"/>
    </source>
</evidence>
<evidence type="ECO:0000256" key="5">
    <source>
        <dbReference type="ARBA" id="ARBA00022741"/>
    </source>
</evidence>
<evidence type="ECO:0000256" key="2">
    <source>
        <dbReference type="ARBA" id="ARBA00005417"/>
    </source>
</evidence>
<dbReference type="Proteomes" id="UP000008229">
    <property type="component" value="Chromosome"/>
</dbReference>
<dbReference type="Pfam" id="PF00005">
    <property type="entry name" value="ABC_tran"/>
    <property type="match status" value="1"/>
</dbReference>
<dbReference type="OrthoDB" id="8036461at2"/>
<dbReference type="InterPro" id="IPR003593">
    <property type="entry name" value="AAA+_ATPase"/>
</dbReference>
<keyword evidence="3" id="KW-0813">Transport</keyword>
<sequence length="338" mass="35962">MSAALEITNLSLALGEGAARRDILGGVGVRCERGEVVGLVGESGSGKSMTLRSVLGLLPRGAQVSGSVTVGDVDVLTCPPEELREIRRKRVSIIFQDPRAHINPARRIGDFLTEGMVRNGVAKDAARERAKELLLAVGLERAEHHLKQFPHELSGGMLQRVMIASALACEPEVLLADEPTTALDVTTQAEIMAILRRLRDERGLTVLLVTHDLELAAAVCDRINVMYAGTIVEQQPSAALFENPRHPYTAGLLASSPRRVADGERLSAIPGRPLGLHEAPAGCVFSTRCAYVTDACEQARPPLAAIAGGRSACRREAELGALLPTTTSTQEVGHGSGR</sequence>
<dbReference type="GO" id="GO:0005524">
    <property type="term" value="F:ATP binding"/>
    <property type="evidence" value="ECO:0007669"/>
    <property type="project" value="UniProtKB-KW"/>
</dbReference>
<keyword evidence="7" id="KW-0472">Membrane</keyword>
<reference evidence="10" key="2">
    <citation type="submission" date="2010-01" db="EMBL/GenBank/DDBJ databases">
        <title>The complete genome of Conexibacter woesei DSM 14684.</title>
        <authorList>
            <consortium name="US DOE Joint Genome Institute (JGI-PGF)"/>
            <person name="Lucas S."/>
            <person name="Copeland A."/>
            <person name="Lapidus A."/>
            <person name="Glavina del Rio T."/>
            <person name="Dalin E."/>
            <person name="Tice H."/>
            <person name="Bruce D."/>
            <person name="Goodwin L."/>
            <person name="Pitluck S."/>
            <person name="Kyrpides N."/>
            <person name="Mavromatis K."/>
            <person name="Ivanova N."/>
            <person name="Mikhailova N."/>
            <person name="Chertkov O."/>
            <person name="Brettin T."/>
            <person name="Detter J.C."/>
            <person name="Han C."/>
            <person name="Larimer F."/>
            <person name="Land M."/>
            <person name="Hauser L."/>
            <person name="Markowitz V."/>
            <person name="Cheng J.-F."/>
            <person name="Hugenholtz P."/>
            <person name="Woyke T."/>
            <person name="Wu D."/>
            <person name="Pukall R."/>
            <person name="Steenblock K."/>
            <person name="Schneider S."/>
            <person name="Klenk H.-P."/>
            <person name="Eisen J.A."/>
        </authorList>
    </citation>
    <scope>NUCLEOTIDE SEQUENCE [LARGE SCALE GENOMIC DNA]</scope>
    <source>
        <strain evidence="10">DSM 14684 / CIP 108061 / JCM 11494 / NBRC 100937 / ID131577</strain>
    </source>
</reference>
<evidence type="ECO:0000256" key="1">
    <source>
        <dbReference type="ARBA" id="ARBA00004202"/>
    </source>
</evidence>
<proteinExistence type="inferred from homology"/>
<dbReference type="PROSITE" id="PS50893">
    <property type="entry name" value="ABC_TRANSPORTER_2"/>
    <property type="match status" value="1"/>
</dbReference>
<comment type="subcellular location">
    <subcellularLocation>
        <location evidence="1">Cell membrane</location>
        <topology evidence="1">Peripheral membrane protein</topology>
    </subcellularLocation>
</comment>
<dbReference type="STRING" id="469383.Cwoe_5708"/>
<dbReference type="InterPro" id="IPR017871">
    <property type="entry name" value="ABC_transporter-like_CS"/>
</dbReference>
<dbReference type="Pfam" id="PF08352">
    <property type="entry name" value="oligo_HPY"/>
    <property type="match status" value="1"/>
</dbReference>
<dbReference type="InterPro" id="IPR013563">
    <property type="entry name" value="Oligopep_ABC_C"/>
</dbReference>
<dbReference type="eggNOG" id="COG0444">
    <property type="taxonomic scope" value="Bacteria"/>
</dbReference>
<keyword evidence="10" id="KW-1185">Reference proteome</keyword>
<evidence type="ECO:0000259" key="8">
    <source>
        <dbReference type="PROSITE" id="PS50893"/>
    </source>
</evidence>
<evidence type="ECO:0000256" key="7">
    <source>
        <dbReference type="ARBA" id="ARBA00023136"/>
    </source>
</evidence>
<dbReference type="InterPro" id="IPR027417">
    <property type="entry name" value="P-loop_NTPase"/>
</dbReference>
<gene>
    <name evidence="9" type="ordered locus">Cwoe_5708</name>
</gene>
<dbReference type="EMBL" id="CP001854">
    <property type="protein sequence ID" value="ADB54109.1"/>
    <property type="molecule type" value="Genomic_DNA"/>
</dbReference>
<dbReference type="GO" id="GO:0015833">
    <property type="term" value="P:peptide transport"/>
    <property type="evidence" value="ECO:0007669"/>
    <property type="project" value="InterPro"/>
</dbReference>